<dbReference type="SUPFAM" id="SSF53187">
    <property type="entry name" value="Zn-dependent exopeptidases"/>
    <property type="match status" value="1"/>
</dbReference>
<dbReference type="Gene3D" id="3.50.30.30">
    <property type="match status" value="1"/>
</dbReference>
<dbReference type="Proteomes" id="UP000308230">
    <property type="component" value="Unassembled WGS sequence"/>
</dbReference>
<dbReference type="Pfam" id="PF04389">
    <property type="entry name" value="Peptidase_M28"/>
    <property type="match status" value="1"/>
</dbReference>
<dbReference type="EMBL" id="SWLG01000012">
    <property type="protein sequence ID" value="TLS36182.1"/>
    <property type="molecule type" value="Genomic_DNA"/>
</dbReference>
<accession>A0A5R9EY27</accession>
<dbReference type="AlphaFoldDB" id="A0A5R9EY27"/>
<dbReference type="PANTHER" id="PTHR12147:SF26">
    <property type="entry name" value="PEPTIDASE M28 DOMAIN-CONTAINING PROTEIN"/>
    <property type="match status" value="1"/>
</dbReference>
<name>A0A5R9EY27_9BACL</name>
<reference evidence="2 3" key="1">
    <citation type="submission" date="2019-04" db="EMBL/GenBank/DDBJ databases">
        <title>Bacillus caeni sp. nov., a bacterium isolated from mangrove sediment.</title>
        <authorList>
            <person name="Huang H."/>
            <person name="Mo K."/>
            <person name="Hu Y."/>
        </authorList>
    </citation>
    <scope>NUCLEOTIDE SEQUENCE [LARGE SCALE GENOMIC DNA]</scope>
    <source>
        <strain evidence="2 3">HB172195</strain>
    </source>
</reference>
<dbReference type="InterPro" id="IPR007484">
    <property type="entry name" value="Peptidase_M28"/>
</dbReference>
<dbReference type="GO" id="GO:0006508">
    <property type="term" value="P:proteolysis"/>
    <property type="evidence" value="ECO:0007669"/>
    <property type="project" value="InterPro"/>
</dbReference>
<organism evidence="2 3">
    <name type="scientific">Exobacillus caeni</name>
    <dbReference type="NCBI Taxonomy" id="2574798"/>
    <lineage>
        <taxon>Bacteria</taxon>
        <taxon>Bacillati</taxon>
        <taxon>Bacillota</taxon>
        <taxon>Bacilli</taxon>
        <taxon>Bacillales</taxon>
        <taxon>Guptibacillaceae</taxon>
        <taxon>Exobacillus</taxon>
    </lineage>
</organism>
<evidence type="ECO:0000313" key="3">
    <source>
        <dbReference type="Proteomes" id="UP000308230"/>
    </source>
</evidence>
<comment type="caution">
    <text evidence="2">The sequence shown here is derived from an EMBL/GenBank/DDBJ whole genome shotgun (WGS) entry which is preliminary data.</text>
</comment>
<dbReference type="OrthoDB" id="9789219at2"/>
<keyword evidence="3" id="KW-1185">Reference proteome</keyword>
<evidence type="ECO:0000313" key="2">
    <source>
        <dbReference type="EMBL" id="TLS36182.1"/>
    </source>
</evidence>
<sequence>MKENIMNHLNTLSTEIGCRPVGTRANQEASNYIENVFKNSGLEVEIQEFKVPDWQLIEALIELNDVRLEAKGNNFSKPCDVSGEIVPFCTIEELASSSDLEGKIAFLYGELSKENYVPKGFTIYNPEHHQQTIRLLEGKKPSAIIFVRMEKGRNLPVINDWDFSIPSLTVSPEVGLIIKNSLPISSAKCVIESKRTQGKTRNIIGRVKGTGTEKIILTAHYDTVFETNGAFDNASGVALVLSLAEEIAKRKDWQTGFEFIAFSSEEYLGLGDELYLNEHKKSLKDAIVAMNFDGIGQALGTNNITLMSGSDELEADLKAIKREFPSVQWTAPWYESNHYTFFSNGVPSIPFSCSGVSDLLHTSDDTTQWICNDKLNEAYLLVLEIIKNLQGKTSEWTRR</sequence>
<feature type="domain" description="Peptidase M28" evidence="1">
    <location>
        <begin position="202"/>
        <end position="384"/>
    </location>
</feature>
<dbReference type="RefSeq" id="WP_138127791.1">
    <property type="nucleotide sequence ID" value="NZ_SWLG01000012.1"/>
</dbReference>
<dbReference type="PANTHER" id="PTHR12147">
    <property type="entry name" value="METALLOPEPTIDASE M28 FAMILY MEMBER"/>
    <property type="match status" value="1"/>
</dbReference>
<gene>
    <name evidence="2" type="ORF">FCL54_16230</name>
</gene>
<dbReference type="GO" id="GO:0008235">
    <property type="term" value="F:metalloexopeptidase activity"/>
    <property type="evidence" value="ECO:0007669"/>
    <property type="project" value="InterPro"/>
</dbReference>
<dbReference type="Gene3D" id="3.40.630.10">
    <property type="entry name" value="Zn peptidases"/>
    <property type="match status" value="1"/>
</dbReference>
<proteinExistence type="predicted"/>
<evidence type="ECO:0000259" key="1">
    <source>
        <dbReference type="Pfam" id="PF04389"/>
    </source>
</evidence>
<protein>
    <submittedName>
        <fullName evidence="2">DUF4910 domain-containing protein</fullName>
    </submittedName>
</protein>
<dbReference type="InterPro" id="IPR045175">
    <property type="entry name" value="M28_fam"/>
</dbReference>